<dbReference type="EMBL" id="JACAGC010000010">
    <property type="protein sequence ID" value="KAF6339752.1"/>
    <property type="molecule type" value="Genomic_DNA"/>
</dbReference>
<protein>
    <submittedName>
        <fullName evidence="2">Uncharacterized protein</fullName>
    </submittedName>
</protein>
<sequence>MASYMRQERVEAELWIVGPTKAEDADMMHRVSQVAISDLLVVCSALSSFKDALDEAMYEEIDYLVTPKKEDLLSSPGSLSGDSVTKLPYYTGDGENSDYKSASEPTAQRTNNIPTEDYDDEDVPVPEAPPASQLSEGKVPSEEENGMRASQTGEWNELISYQLVSLTWKG</sequence>
<evidence type="ECO:0000313" key="2">
    <source>
        <dbReference type="EMBL" id="KAF6339752.1"/>
    </source>
</evidence>
<organism evidence="2 3">
    <name type="scientific">Rhinolophus ferrumequinum</name>
    <name type="common">Greater horseshoe bat</name>
    <dbReference type="NCBI Taxonomy" id="59479"/>
    <lineage>
        <taxon>Eukaryota</taxon>
        <taxon>Metazoa</taxon>
        <taxon>Chordata</taxon>
        <taxon>Craniata</taxon>
        <taxon>Vertebrata</taxon>
        <taxon>Euteleostomi</taxon>
        <taxon>Mammalia</taxon>
        <taxon>Eutheria</taxon>
        <taxon>Laurasiatheria</taxon>
        <taxon>Chiroptera</taxon>
        <taxon>Yinpterochiroptera</taxon>
        <taxon>Rhinolophoidea</taxon>
        <taxon>Rhinolophidae</taxon>
        <taxon>Rhinolophinae</taxon>
        <taxon>Rhinolophus</taxon>
    </lineage>
</organism>
<accession>A0A7J7WQX8</accession>
<comment type="caution">
    <text evidence="2">The sequence shown here is derived from an EMBL/GenBank/DDBJ whole genome shotgun (WGS) entry which is preliminary data.</text>
</comment>
<feature type="compositionally biased region" description="Polar residues" evidence="1">
    <location>
        <begin position="99"/>
        <end position="114"/>
    </location>
</feature>
<name>A0A7J7WQX8_RHIFE</name>
<reference evidence="2 3" key="1">
    <citation type="journal article" date="2020" name="Nature">
        <title>Six reference-quality genomes reveal evolution of bat adaptations.</title>
        <authorList>
            <person name="Jebb D."/>
            <person name="Huang Z."/>
            <person name="Pippel M."/>
            <person name="Hughes G.M."/>
            <person name="Lavrichenko K."/>
            <person name="Devanna P."/>
            <person name="Winkler S."/>
            <person name="Jermiin L.S."/>
            <person name="Skirmuntt E.C."/>
            <person name="Katzourakis A."/>
            <person name="Burkitt-Gray L."/>
            <person name="Ray D.A."/>
            <person name="Sullivan K.A.M."/>
            <person name="Roscito J.G."/>
            <person name="Kirilenko B.M."/>
            <person name="Davalos L.M."/>
            <person name="Corthals A.P."/>
            <person name="Power M.L."/>
            <person name="Jones G."/>
            <person name="Ransome R.D."/>
            <person name="Dechmann D.K.N."/>
            <person name="Locatelli A.G."/>
            <person name="Puechmaille S.J."/>
            <person name="Fedrigo O."/>
            <person name="Jarvis E.D."/>
            <person name="Hiller M."/>
            <person name="Vernes S.C."/>
            <person name="Myers E.W."/>
            <person name="Teeling E.C."/>
        </authorList>
    </citation>
    <scope>NUCLEOTIDE SEQUENCE [LARGE SCALE GENOMIC DNA]</scope>
    <source>
        <strain evidence="2">MRhiFer1</strain>
        <tissue evidence="2">Lung</tissue>
    </source>
</reference>
<evidence type="ECO:0000256" key="1">
    <source>
        <dbReference type="SAM" id="MobiDB-lite"/>
    </source>
</evidence>
<dbReference type="Proteomes" id="UP000585614">
    <property type="component" value="Unassembled WGS sequence"/>
</dbReference>
<feature type="compositionally biased region" description="Low complexity" evidence="1">
    <location>
        <begin position="73"/>
        <end position="83"/>
    </location>
</feature>
<feature type="region of interest" description="Disordered" evidence="1">
    <location>
        <begin position="69"/>
        <end position="154"/>
    </location>
</feature>
<gene>
    <name evidence="2" type="ORF">mRhiFer1_008029</name>
</gene>
<evidence type="ECO:0000313" key="3">
    <source>
        <dbReference type="Proteomes" id="UP000585614"/>
    </source>
</evidence>
<dbReference type="AlphaFoldDB" id="A0A7J7WQX8"/>
<proteinExistence type="predicted"/>